<evidence type="ECO:0000313" key="2">
    <source>
        <dbReference type="Proteomes" id="UP000294830"/>
    </source>
</evidence>
<comment type="caution">
    <text evidence="1">The sequence shown here is derived from an EMBL/GenBank/DDBJ whole genome shotgun (WGS) entry which is preliminary data.</text>
</comment>
<dbReference type="OrthoDB" id="1274971at2"/>
<name>A0A4R2E6Y2_9BACT</name>
<organism evidence="1 2">
    <name type="scientific">Acetobacteroides hydrogenigenes</name>
    <dbReference type="NCBI Taxonomy" id="979970"/>
    <lineage>
        <taxon>Bacteria</taxon>
        <taxon>Pseudomonadati</taxon>
        <taxon>Bacteroidota</taxon>
        <taxon>Bacteroidia</taxon>
        <taxon>Bacteroidales</taxon>
        <taxon>Rikenellaceae</taxon>
        <taxon>Acetobacteroides</taxon>
    </lineage>
</organism>
<accession>A0A4R2E6Y2</accession>
<protein>
    <submittedName>
        <fullName evidence="1">Uncharacterized protein</fullName>
    </submittedName>
</protein>
<dbReference type="AlphaFoldDB" id="A0A4R2E6Y2"/>
<keyword evidence="2" id="KW-1185">Reference proteome</keyword>
<reference evidence="1 2" key="1">
    <citation type="submission" date="2019-03" db="EMBL/GenBank/DDBJ databases">
        <title>Genomic Encyclopedia of Archaeal and Bacterial Type Strains, Phase II (KMG-II): from individual species to whole genera.</title>
        <authorList>
            <person name="Goeker M."/>
        </authorList>
    </citation>
    <scope>NUCLEOTIDE SEQUENCE [LARGE SCALE GENOMIC DNA]</scope>
    <source>
        <strain evidence="1 2">RL-C</strain>
    </source>
</reference>
<dbReference type="EMBL" id="SLWB01000015">
    <property type="protein sequence ID" value="TCN63701.1"/>
    <property type="molecule type" value="Genomic_DNA"/>
</dbReference>
<dbReference type="Proteomes" id="UP000294830">
    <property type="component" value="Unassembled WGS sequence"/>
</dbReference>
<proteinExistence type="predicted"/>
<gene>
    <name evidence="1" type="ORF">CLV25_11551</name>
</gene>
<sequence length="73" mass="8832">MAYNRKNLLTKVVEIQEITLEHTRRGVNQEWIYFHLIFPQYRISKRTYYNYLGTAAKAELKRLNEQPKQGVLF</sequence>
<evidence type="ECO:0000313" key="1">
    <source>
        <dbReference type="EMBL" id="TCN63701.1"/>
    </source>
</evidence>